<dbReference type="PROSITE" id="PS01081">
    <property type="entry name" value="HTH_TETR_1"/>
    <property type="match status" value="1"/>
</dbReference>
<feature type="domain" description="HTH tetR-type" evidence="4">
    <location>
        <begin position="9"/>
        <end position="69"/>
    </location>
</feature>
<evidence type="ECO:0000256" key="1">
    <source>
        <dbReference type="ARBA" id="ARBA00022491"/>
    </source>
</evidence>
<organism evidence="5 6">
    <name type="scientific">Heyndrickxia coagulans</name>
    <name type="common">Weizmannia coagulans</name>
    <dbReference type="NCBI Taxonomy" id="1398"/>
    <lineage>
        <taxon>Bacteria</taxon>
        <taxon>Bacillati</taxon>
        <taxon>Bacillota</taxon>
        <taxon>Bacilli</taxon>
        <taxon>Bacillales</taxon>
        <taxon>Bacillaceae</taxon>
        <taxon>Heyndrickxia</taxon>
    </lineage>
</organism>
<name>A0AAW7CFQ3_HEYCO</name>
<dbReference type="InterPro" id="IPR023772">
    <property type="entry name" value="DNA-bd_HTH_TetR-type_CS"/>
</dbReference>
<feature type="DNA-binding region" description="H-T-H motif" evidence="3">
    <location>
        <begin position="32"/>
        <end position="51"/>
    </location>
</feature>
<comment type="caution">
    <text evidence="5">The sequence shown here is derived from an EMBL/GenBank/DDBJ whole genome shotgun (WGS) entry which is preliminary data.</text>
</comment>
<evidence type="ECO:0000259" key="4">
    <source>
        <dbReference type="PROSITE" id="PS50977"/>
    </source>
</evidence>
<dbReference type="AlphaFoldDB" id="A0AAW7CFQ3"/>
<dbReference type="SUPFAM" id="SSF46689">
    <property type="entry name" value="Homeodomain-like"/>
    <property type="match status" value="1"/>
</dbReference>
<dbReference type="PROSITE" id="PS50977">
    <property type="entry name" value="HTH_TETR_2"/>
    <property type="match status" value="1"/>
</dbReference>
<dbReference type="PANTHER" id="PTHR43479">
    <property type="entry name" value="ACREF/ENVCD OPERON REPRESSOR-RELATED"/>
    <property type="match status" value="1"/>
</dbReference>
<dbReference type="EMBL" id="JASUZX010000001">
    <property type="protein sequence ID" value="MDL5039623.1"/>
    <property type="molecule type" value="Genomic_DNA"/>
</dbReference>
<dbReference type="Proteomes" id="UP001223084">
    <property type="component" value="Unassembled WGS sequence"/>
</dbReference>
<dbReference type="RefSeq" id="WP_285957629.1">
    <property type="nucleotide sequence ID" value="NZ_JASUZX010000001.1"/>
</dbReference>
<evidence type="ECO:0000256" key="2">
    <source>
        <dbReference type="ARBA" id="ARBA00023125"/>
    </source>
</evidence>
<reference evidence="5" key="1">
    <citation type="submission" date="2023-06" db="EMBL/GenBank/DDBJ databases">
        <title>Probiogenomic evaluation and L lactic producing Weizmannia coaggulans BKMTCR2-2 from tree bark.</title>
        <authorList>
            <person name="Mahittikon J."/>
            <person name="Tanasupawat S."/>
        </authorList>
    </citation>
    <scope>NUCLEOTIDE SEQUENCE</scope>
    <source>
        <strain evidence="5">BKMTCR2-2</strain>
    </source>
</reference>
<dbReference type="PANTHER" id="PTHR43479:SF11">
    <property type="entry name" value="ACREF_ENVCD OPERON REPRESSOR-RELATED"/>
    <property type="match status" value="1"/>
</dbReference>
<dbReference type="SUPFAM" id="SSF48498">
    <property type="entry name" value="Tetracyclin repressor-like, C-terminal domain"/>
    <property type="match status" value="1"/>
</dbReference>
<keyword evidence="1" id="KW-0678">Repressor</keyword>
<evidence type="ECO:0000256" key="3">
    <source>
        <dbReference type="PROSITE-ProRule" id="PRU00335"/>
    </source>
</evidence>
<dbReference type="GO" id="GO:0003677">
    <property type="term" value="F:DNA binding"/>
    <property type="evidence" value="ECO:0007669"/>
    <property type="project" value="UniProtKB-UniRule"/>
</dbReference>
<protein>
    <submittedName>
        <fullName evidence="5">TetR/AcrR family transcriptional regulator</fullName>
    </submittedName>
</protein>
<evidence type="ECO:0000313" key="5">
    <source>
        <dbReference type="EMBL" id="MDL5039623.1"/>
    </source>
</evidence>
<accession>A0AAW7CFQ3</accession>
<dbReference type="InterPro" id="IPR036271">
    <property type="entry name" value="Tet_transcr_reg_TetR-rel_C_sf"/>
</dbReference>
<dbReference type="Gene3D" id="1.10.357.10">
    <property type="entry name" value="Tetracycline Repressor, domain 2"/>
    <property type="match status" value="1"/>
</dbReference>
<sequence length="222" mass="25217">MEKFLSLPEEKQNKIVDAALTAFGKNGYKKTSVSDIAAEAGISKPMIFHYFGTKKDLYLYLIRLCGDTIMKGINEKFDPGVTDFFDRIKLAGDIKLQVIKKHPAILSFLTSMFFEKDEEVRPDINAFLGDKEIESFRNKVAIDGIDASKFKDGVDPNKVLKMLVWMSEGWFNHFQTLENPNIEASYEELMDCMELLKNAFYKSPCQNAISPETVSSQTIKGR</sequence>
<proteinExistence type="predicted"/>
<dbReference type="Pfam" id="PF00440">
    <property type="entry name" value="TetR_N"/>
    <property type="match status" value="1"/>
</dbReference>
<dbReference type="PRINTS" id="PR00455">
    <property type="entry name" value="HTHTETR"/>
</dbReference>
<dbReference type="Gene3D" id="1.10.10.60">
    <property type="entry name" value="Homeodomain-like"/>
    <property type="match status" value="1"/>
</dbReference>
<keyword evidence="2 3" id="KW-0238">DNA-binding</keyword>
<evidence type="ECO:0000313" key="6">
    <source>
        <dbReference type="Proteomes" id="UP001223084"/>
    </source>
</evidence>
<dbReference type="InterPro" id="IPR050624">
    <property type="entry name" value="HTH-type_Tx_Regulator"/>
</dbReference>
<dbReference type="InterPro" id="IPR009057">
    <property type="entry name" value="Homeodomain-like_sf"/>
</dbReference>
<gene>
    <name evidence="5" type="ORF">QN341_00700</name>
</gene>
<dbReference type="InterPro" id="IPR001647">
    <property type="entry name" value="HTH_TetR"/>
</dbReference>